<reference evidence="3" key="1">
    <citation type="submission" date="2014-12" db="EMBL/GenBank/DDBJ databases">
        <title>Insight into the proteome of Arion vulgaris.</title>
        <authorList>
            <person name="Aradska J."/>
            <person name="Bulat T."/>
            <person name="Smidak R."/>
            <person name="Sarate P."/>
            <person name="Gangsoo J."/>
            <person name="Sialana F."/>
            <person name="Bilban M."/>
            <person name="Lubec G."/>
        </authorList>
    </citation>
    <scope>NUCLEOTIDE SEQUENCE</scope>
    <source>
        <tissue evidence="3">Skin</tissue>
    </source>
</reference>
<dbReference type="PANTHER" id="PTHR22731:SF3">
    <property type="entry name" value="RIBONUCLEASES P_MRP PROTEIN SUBUNIT POP1"/>
    <property type="match status" value="1"/>
</dbReference>
<evidence type="ECO:0000313" key="3">
    <source>
        <dbReference type="EMBL" id="CEK97765.1"/>
    </source>
</evidence>
<feature type="region of interest" description="Disordered" evidence="1">
    <location>
        <begin position="26"/>
        <end position="57"/>
    </location>
</feature>
<feature type="non-terminal residue" evidence="3">
    <location>
        <position position="212"/>
    </location>
</feature>
<dbReference type="Pfam" id="PF06978">
    <property type="entry name" value="POP1_N"/>
    <property type="match status" value="2"/>
</dbReference>
<dbReference type="EMBL" id="HACG01050900">
    <property type="protein sequence ID" value="CEK97765.1"/>
    <property type="molecule type" value="Transcribed_RNA"/>
</dbReference>
<dbReference type="InterPro" id="IPR039182">
    <property type="entry name" value="Pop1"/>
</dbReference>
<dbReference type="GO" id="GO:0001682">
    <property type="term" value="P:tRNA 5'-leader removal"/>
    <property type="evidence" value="ECO:0007669"/>
    <property type="project" value="InterPro"/>
</dbReference>
<feature type="non-terminal residue" evidence="3">
    <location>
        <position position="1"/>
    </location>
</feature>
<dbReference type="AlphaFoldDB" id="A0A0B7BZZ3"/>
<feature type="domain" description="Pop1 N-terminal" evidence="2">
    <location>
        <begin position="147"/>
        <end position="211"/>
    </location>
</feature>
<protein>
    <recommendedName>
        <fullName evidence="2">Pop1 N-terminal domain-containing protein</fullName>
    </recommendedName>
</protein>
<name>A0A0B7BZZ3_9EUPU</name>
<dbReference type="PANTHER" id="PTHR22731">
    <property type="entry name" value="RIBONUCLEASES P/MRP PROTEIN SUBUNIT POP1"/>
    <property type="match status" value="1"/>
</dbReference>
<proteinExistence type="predicted"/>
<accession>A0A0B7BZZ3</accession>
<sequence length="212" mass="25225">RRHDVLADLVNKRTCGVVITTTNMKESLGKKRKAAANQNDSESSKRKRNRSDESRNRVVTDINVETFAECRAVEIQALTEVVKNEGGNHMAFQKLPRHMRRRAMSHNIKRIPHRLHQAVKSELEKTKPPGKRPSRCYRRRPRFLLAEYERRKRQIGWLETHIWHAKRFKMIQKWNYKLAFHPNEKSIRACYQAVQRYCLIQDVSYESYIEIT</sequence>
<gene>
    <name evidence="3" type="primary">ORF216843</name>
</gene>
<evidence type="ECO:0000259" key="2">
    <source>
        <dbReference type="Pfam" id="PF06978"/>
    </source>
</evidence>
<dbReference type="InterPro" id="IPR009723">
    <property type="entry name" value="Pop1_N"/>
</dbReference>
<feature type="domain" description="Pop1 N-terminal" evidence="2">
    <location>
        <begin position="67"/>
        <end position="132"/>
    </location>
</feature>
<dbReference type="GO" id="GO:0000172">
    <property type="term" value="C:ribonuclease MRP complex"/>
    <property type="evidence" value="ECO:0007669"/>
    <property type="project" value="InterPro"/>
</dbReference>
<dbReference type="GO" id="GO:0005655">
    <property type="term" value="C:nucleolar ribonuclease P complex"/>
    <property type="evidence" value="ECO:0007669"/>
    <property type="project" value="InterPro"/>
</dbReference>
<organism evidence="3">
    <name type="scientific">Arion vulgaris</name>
    <dbReference type="NCBI Taxonomy" id="1028688"/>
    <lineage>
        <taxon>Eukaryota</taxon>
        <taxon>Metazoa</taxon>
        <taxon>Spiralia</taxon>
        <taxon>Lophotrochozoa</taxon>
        <taxon>Mollusca</taxon>
        <taxon>Gastropoda</taxon>
        <taxon>Heterobranchia</taxon>
        <taxon>Euthyneura</taxon>
        <taxon>Panpulmonata</taxon>
        <taxon>Eupulmonata</taxon>
        <taxon>Stylommatophora</taxon>
        <taxon>Helicina</taxon>
        <taxon>Arionoidea</taxon>
        <taxon>Arionidae</taxon>
        <taxon>Arion</taxon>
    </lineage>
</organism>
<evidence type="ECO:0000256" key="1">
    <source>
        <dbReference type="SAM" id="MobiDB-lite"/>
    </source>
</evidence>